<dbReference type="EMBL" id="MF448340">
    <property type="protein sequence ID" value="ASU00206.1"/>
    <property type="molecule type" value="Genomic_DNA"/>
</dbReference>
<dbReference type="RefSeq" id="YP_009834646.1">
    <property type="nucleotide sequence ID" value="NC_048673.1"/>
</dbReference>
<sequence length="51" mass="6263">MEDIQMDDYFDFDLERMRIAVEGDTIYKPEGMTVREWLDWLKTVDNENKEM</sequence>
<dbReference type="Proteomes" id="UP000226092">
    <property type="component" value="Segment"/>
</dbReference>
<accession>A0A223LE79</accession>
<evidence type="ECO:0000313" key="2">
    <source>
        <dbReference type="Proteomes" id="UP000226092"/>
    </source>
</evidence>
<keyword evidence="2" id="KW-1185">Reference proteome</keyword>
<name>A0A223LE79_9CAUD</name>
<dbReference type="KEGG" id="vg:55604713"/>
<protein>
    <submittedName>
        <fullName evidence="1">Uncharacterized protein</fullName>
    </submittedName>
</protein>
<reference evidence="1 2" key="1">
    <citation type="submission" date="2017-07" db="EMBL/GenBank/DDBJ databases">
        <title>In vitro design and evaluation of phage cocktails against multidrug-resistant Aeromonas salmonicida.</title>
        <authorList>
            <person name="Chen L."/>
            <person name="Yuan S."/>
            <person name="Ma Y."/>
        </authorList>
    </citation>
    <scope>NUCLEOTIDE SEQUENCE [LARGE SCALE GENOMIC DNA]</scope>
</reference>
<organism evidence="1 2">
    <name type="scientific">Aeromonas phage AS-zj</name>
    <dbReference type="NCBI Taxonomy" id="2024208"/>
    <lineage>
        <taxon>Viruses</taxon>
        <taxon>Duplodnaviria</taxon>
        <taxon>Heunggongvirae</taxon>
        <taxon>Uroviricota</taxon>
        <taxon>Caudoviricetes</taxon>
        <taxon>Pantevenvirales</taxon>
        <taxon>Straboviridae</taxon>
        <taxon>Emmerichvirinae</taxon>
        <taxon>Ceceduovirus</taxon>
        <taxon>Ceceduovirus aszj</taxon>
    </lineage>
</organism>
<dbReference type="GeneID" id="55604713"/>
<evidence type="ECO:0000313" key="1">
    <source>
        <dbReference type="EMBL" id="ASU00206.1"/>
    </source>
</evidence>
<proteinExistence type="predicted"/>